<evidence type="ECO:0000256" key="2">
    <source>
        <dbReference type="ARBA" id="ARBA00022475"/>
    </source>
</evidence>
<dbReference type="CDD" id="cd13128">
    <property type="entry name" value="MATE_Wzx_like"/>
    <property type="match status" value="1"/>
</dbReference>
<proteinExistence type="predicted"/>
<feature type="transmembrane region" description="Helical" evidence="6">
    <location>
        <begin position="156"/>
        <end position="176"/>
    </location>
</feature>
<keyword evidence="4 6" id="KW-1133">Transmembrane helix</keyword>
<evidence type="ECO:0000256" key="5">
    <source>
        <dbReference type="ARBA" id="ARBA00023136"/>
    </source>
</evidence>
<evidence type="ECO:0000313" key="7">
    <source>
        <dbReference type="EMBL" id="SDI11380.1"/>
    </source>
</evidence>
<organism evidence="7 8">
    <name type="scientific">Paraburkholderia phenazinium</name>
    <dbReference type="NCBI Taxonomy" id="60549"/>
    <lineage>
        <taxon>Bacteria</taxon>
        <taxon>Pseudomonadati</taxon>
        <taxon>Pseudomonadota</taxon>
        <taxon>Betaproteobacteria</taxon>
        <taxon>Burkholderiales</taxon>
        <taxon>Burkholderiaceae</taxon>
        <taxon>Paraburkholderia</taxon>
    </lineage>
</organism>
<keyword evidence="5 6" id="KW-0472">Membrane</keyword>
<dbReference type="OrthoDB" id="8766744at2"/>
<feature type="transmembrane region" description="Helical" evidence="6">
    <location>
        <begin position="83"/>
        <end position="107"/>
    </location>
</feature>
<feature type="transmembrane region" description="Helical" evidence="6">
    <location>
        <begin position="338"/>
        <end position="361"/>
    </location>
</feature>
<feature type="transmembrane region" description="Helical" evidence="6">
    <location>
        <begin position="306"/>
        <end position="326"/>
    </location>
</feature>
<evidence type="ECO:0000313" key="8">
    <source>
        <dbReference type="Proteomes" id="UP000199706"/>
    </source>
</evidence>
<feature type="transmembrane region" description="Helical" evidence="6">
    <location>
        <begin position="399"/>
        <end position="421"/>
    </location>
</feature>
<dbReference type="InterPro" id="IPR050833">
    <property type="entry name" value="Poly_Biosynth_Transport"/>
</dbReference>
<keyword evidence="2" id="KW-1003">Cell membrane</keyword>
<dbReference type="Proteomes" id="UP000199706">
    <property type="component" value="Unassembled WGS sequence"/>
</dbReference>
<keyword evidence="3 6" id="KW-0812">Transmembrane</keyword>
<reference evidence="7 8" key="1">
    <citation type="submission" date="2016-10" db="EMBL/GenBank/DDBJ databases">
        <authorList>
            <person name="de Groot N.N."/>
        </authorList>
    </citation>
    <scope>NUCLEOTIDE SEQUENCE [LARGE SCALE GENOMIC DNA]</scope>
    <source>
        <strain evidence="7 8">LMG 2247</strain>
    </source>
</reference>
<dbReference type="RefSeq" id="WP_090690463.1">
    <property type="nucleotide sequence ID" value="NZ_CADERL010000018.1"/>
</dbReference>
<dbReference type="Pfam" id="PF01943">
    <property type="entry name" value="Polysacc_synt"/>
    <property type="match status" value="1"/>
</dbReference>
<name>A0A1G8HY47_9BURK</name>
<dbReference type="GO" id="GO:0005886">
    <property type="term" value="C:plasma membrane"/>
    <property type="evidence" value="ECO:0007669"/>
    <property type="project" value="UniProtKB-SubCell"/>
</dbReference>
<evidence type="ECO:0000256" key="1">
    <source>
        <dbReference type="ARBA" id="ARBA00004651"/>
    </source>
</evidence>
<evidence type="ECO:0000256" key="3">
    <source>
        <dbReference type="ARBA" id="ARBA00022692"/>
    </source>
</evidence>
<dbReference type="PANTHER" id="PTHR30250:SF26">
    <property type="entry name" value="PSMA PROTEIN"/>
    <property type="match status" value="1"/>
</dbReference>
<feature type="transmembrane region" description="Helical" evidence="6">
    <location>
        <begin position="122"/>
        <end position="144"/>
    </location>
</feature>
<dbReference type="EMBL" id="FNCJ01000017">
    <property type="protein sequence ID" value="SDI11380.1"/>
    <property type="molecule type" value="Genomic_DNA"/>
</dbReference>
<protein>
    <submittedName>
        <fullName evidence="7">Membrane protein involved in the export of O-antigen and teichoic acid</fullName>
    </submittedName>
</protein>
<dbReference type="AlphaFoldDB" id="A0A1G8HY47"/>
<dbReference type="PANTHER" id="PTHR30250">
    <property type="entry name" value="PST FAMILY PREDICTED COLANIC ACID TRANSPORTER"/>
    <property type="match status" value="1"/>
</dbReference>
<feature type="transmembrane region" description="Helical" evidence="6">
    <location>
        <begin position="373"/>
        <end position="393"/>
    </location>
</feature>
<evidence type="ECO:0000256" key="4">
    <source>
        <dbReference type="ARBA" id="ARBA00022989"/>
    </source>
</evidence>
<dbReference type="InterPro" id="IPR002797">
    <property type="entry name" value="Polysacc_synth"/>
</dbReference>
<accession>A0A1G8HY47</accession>
<feature type="transmembrane region" description="Helical" evidence="6">
    <location>
        <begin position="223"/>
        <end position="241"/>
    </location>
</feature>
<feature type="transmembrane region" description="Helical" evidence="6">
    <location>
        <begin position="7"/>
        <end position="29"/>
    </location>
</feature>
<comment type="subcellular location">
    <subcellularLocation>
        <location evidence="1">Cell membrane</location>
        <topology evidence="1">Multi-pass membrane protein</topology>
    </subcellularLocation>
</comment>
<gene>
    <name evidence="7" type="ORF">SAMN05216466_117109</name>
</gene>
<evidence type="ECO:0000256" key="6">
    <source>
        <dbReference type="SAM" id="Phobius"/>
    </source>
</evidence>
<sequence length="425" mass="45217">MSLKRNTLWNLAGTGLPLLLGAVTIPFLIHRVGIESFGVLTLIWALIGYFSLFDFGLGRALTQQVAAVRSAGDHAQLPSLVKTGLGFTAVTGVLGGLILACLASPMASHWLKVSAALQPSTLVSLLIAAVGIPLTTVTTGFRGILEAYEDFGAVNILRMGLGAANFGLPALSVLLLGNSLVWMVASLILARVIVLLAHAWVVHLRLPEGWLTAPFSRENMRRLLSFGAWMTVSNIISPLMVTADRFVISAVLGAGVVAYYTVPFEALIRVLVIPGALTAALFPRLTATLTSDRPTARRLYSNSLKLMLVVLLPICLVICAGSKFGLGLWLGKGFASHAWLTVSILAIGLLFNGIAAVPFAAVQATGNARPTAILHMTELVIYVPVLIGLLKLWGVPGAAMAWTFRVLIDLIALMVVARVFLRSDE</sequence>
<feature type="transmembrane region" description="Helical" evidence="6">
    <location>
        <begin position="41"/>
        <end position="62"/>
    </location>
</feature>
<feature type="transmembrane region" description="Helical" evidence="6">
    <location>
        <begin position="182"/>
        <end position="202"/>
    </location>
</feature>